<dbReference type="GO" id="GO:0017136">
    <property type="term" value="F:histone deacetylase activity, NAD-dependent"/>
    <property type="evidence" value="ECO:0007669"/>
    <property type="project" value="TreeGrafter"/>
</dbReference>
<feature type="region of interest" description="Disordered" evidence="3">
    <location>
        <begin position="404"/>
        <end position="431"/>
    </location>
</feature>
<feature type="region of interest" description="Disordered" evidence="3">
    <location>
        <begin position="347"/>
        <end position="371"/>
    </location>
</feature>
<name>A0AAF0EDY6_9BASI</name>
<feature type="region of interest" description="Disordered" evidence="3">
    <location>
        <begin position="533"/>
        <end position="576"/>
    </location>
</feature>
<dbReference type="SUPFAM" id="SSF52467">
    <property type="entry name" value="DHS-like NAD/FAD-binding domain"/>
    <property type="match status" value="2"/>
</dbReference>
<dbReference type="Gene3D" id="3.40.50.1220">
    <property type="entry name" value="TPP-binding domain"/>
    <property type="match status" value="2"/>
</dbReference>
<dbReference type="InterPro" id="IPR003000">
    <property type="entry name" value="Sirtuin"/>
</dbReference>
<protein>
    <submittedName>
        <fullName evidence="4">Uncharacterized protein</fullName>
    </submittedName>
</protein>
<feature type="region of interest" description="Disordered" evidence="3">
    <location>
        <begin position="1"/>
        <end position="52"/>
    </location>
</feature>
<dbReference type="Gene3D" id="3.30.1600.10">
    <property type="entry name" value="SIR2/SIRT2 'Small Domain"/>
    <property type="match status" value="1"/>
</dbReference>
<feature type="compositionally biased region" description="Basic and acidic residues" evidence="3">
    <location>
        <begin position="347"/>
        <end position="363"/>
    </location>
</feature>
<evidence type="ECO:0000313" key="5">
    <source>
        <dbReference type="Proteomes" id="UP001214415"/>
    </source>
</evidence>
<feature type="compositionally biased region" description="Pro residues" evidence="3">
    <location>
        <begin position="13"/>
        <end position="22"/>
    </location>
</feature>
<reference evidence="4" key="1">
    <citation type="submission" date="2023-03" db="EMBL/GenBank/DDBJ databases">
        <title>Mating type loci evolution in Malassezia.</title>
        <authorList>
            <person name="Coelho M.A."/>
        </authorList>
    </citation>
    <scope>NUCLEOTIDE SEQUENCE</scope>
    <source>
        <strain evidence="4">CBS 12830</strain>
    </source>
</reference>
<dbReference type="GO" id="GO:1990414">
    <property type="term" value="P:replication-born double-strand break repair via sister chromatid exchange"/>
    <property type="evidence" value="ECO:0007669"/>
    <property type="project" value="TreeGrafter"/>
</dbReference>
<feature type="region of interest" description="Disordered" evidence="3">
    <location>
        <begin position="214"/>
        <end position="247"/>
    </location>
</feature>
<dbReference type="InterPro" id="IPR026591">
    <property type="entry name" value="Sirtuin_cat_small_dom_sf"/>
</dbReference>
<feature type="compositionally biased region" description="Basic residues" evidence="3">
    <location>
        <begin position="566"/>
        <end position="576"/>
    </location>
</feature>
<dbReference type="GO" id="GO:0005739">
    <property type="term" value="C:mitochondrion"/>
    <property type="evidence" value="ECO:0007669"/>
    <property type="project" value="UniProtKB-SubCell"/>
</dbReference>
<gene>
    <name evidence="4" type="ORF">MEQU1_001358</name>
</gene>
<sequence length="576" mass="62963">MLVVRLPASEAVEPPPLAPAAPEPRRSHRAFTRSSTVGSEKRQVSPPKPTLGQAKLVYEVPAPSPLPAYARESDDMERDLGRLYKSLWEARRITVVCGAGVSVSPPANIPDFRSATGLFARLKERFPHAGLTSGKDLFDARLFQSETSTSLFYSMMAEFRDMADAAQPTLFHHWLKRLDQEGRLQRVYTQNIDGLEEKAGLSFGVGSGEALASGSKRKRAGRAWQRSQSDSAVLSAPRDERATPQPLFPRAIPLHGHLSTLSCMLCSHTQSLDAARDVRARDALETLRRGDPVWCDRCETADELRTSAGLRSRGIGRMKINVVLYNGDNDTAEHVGACVERDLLGLRDPHEPDVPETPAEARARERRTRAAPPVLPVVEESKDDVGDLSLSAGDVSTEDALASAFEDEVKPSIAPPAAEPAKPRRRKPMPPDLLVVAGTSLKVPGTKRIVREFAKACRARDAGKAQAPVRVVYMNYDFPSASSEWAGVFDMWIQGDVQRTALGLCEPWPQRPHADPAMEALIAQHTWQMHANANDAEPKPRAPSGNGTLRLKSSKLSTAPRCTGKSAHRARAPAPR</sequence>
<dbReference type="GO" id="GO:0070403">
    <property type="term" value="F:NAD+ binding"/>
    <property type="evidence" value="ECO:0007669"/>
    <property type="project" value="InterPro"/>
</dbReference>
<dbReference type="InterPro" id="IPR050134">
    <property type="entry name" value="NAD-dep_sirtuin_deacylases"/>
</dbReference>
<evidence type="ECO:0000256" key="3">
    <source>
        <dbReference type="SAM" id="MobiDB-lite"/>
    </source>
</evidence>
<evidence type="ECO:0000256" key="1">
    <source>
        <dbReference type="ARBA" id="ARBA00004173"/>
    </source>
</evidence>
<dbReference type="PANTHER" id="PTHR11085">
    <property type="entry name" value="NAD-DEPENDENT PROTEIN DEACYLASE SIRTUIN-5, MITOCHONDRIAL-RELATED"/>
    <property type="match status" value="1"/>
</dbReference>
<dbReference type="GO" id="GO:0031508">
    <property type="term" value="P:pericentric heterochromatin formation"/>
    <property type="evidence" value="ECO:0007669"/>
    <property type="project" value="TreeGrafter"/>
</dbReference>
<dbReference type="GO" id="GO:0005634">
    <property type="term" value="C:nucleus"/>
    <property type="evidence" value="ECO:0007669"/>
    <property type="project" value="TreeGrafter"/>
</dbReference>
<evidence type="ECO:0000313" key="4">
    <source>
        <dbReference type="EMBL" id="WFD22683.1"/>
    </source>
</evidence>
<dbReference type="GO" id="GO:0031934">
    <property type="term" value="C:mating-type region heterochromatin"/>
    <property type="evidence" value="ECO:0007669"/>
    <property type="project" value="TreeGrafter"/>
</dbReference>
<comment type="subcellular location">
    <subcellularLocation>
        <location evidence="1">Mitochondrion</location>
    </subcellularLocation>
</comment>
<organism evidence="4 5">
    <name type="scientific">Malassezia equina</name>
    <dbReference type="NCBI Taxonomy" id="1381935"/>
    <lineage>
        <taxon>Eukaryota</taxon>
        <taxon>Fungi</taxon>
        <taxon>Dikarya</taxon>
        <taxon>Basidiomycota</taxon>
        <taxon>Ustilaginomycotina</taxon>
        <taxon>Malasseziomycetes</taxon>
        <taxon>Malasseziales</taxon>
        <taxon>Malasseziaceae</taxon>
        <taxon>Malassezia</taxon>
    </lineage>
</organism>
<dbReference type="GO" id="GO:0000122">
    <property type="term" value="P:negative regulation of transcription by RNA polymerase II"/>
    <property type="evidence" value="ECO:0007669"/>
    <property type="project" value="TreeGrafter"/>
</dbReference>
<dbReference type="Proteomes" id="UP001214415">
    <property type="component" value="Chromosome 2"/>
</dbReference>
<dbReference type="AlphaFoldDB" id="A0AAF0EDY6"/>
<evidence type="ECO:0000256" key="2">
    <source>
        <dbReference type="ARBA" id="ARBA00022679"/>
    </source>
</evidence>
<accession>A0AAF0EDY6</accession>
<keyword evidence="2" id="KW-0808">Transferase</keyword>
<proteinExistence type="predicted"/>
<dbReference type="InterPro" id="IPR029035">
    <property type="entry name" value="DHS-like_NAD/FAD-binding_dom"/>
</dbReference>
<dbReference type="GO" id="GO:0006282">
    <property type="term" value="P:regulation of DNA repair"/>
    <property type="evidence" value="ECO:0007669"/>
    <property type="project" value="TreeGrafter"/>
</dbReference>
<keyword evidence="5" id="KW-1185">Reference proteome</keyword>
<dbReference type="EMBL" id="CP119901">
    <property type="protein sequence ID" value="WFD22683.1"/>
    <property type="molecule type" value="Genomic_DNA"/>
</dbReference>
<dbReference type="Pfam" id="PF02146">
    <property type="entry name" value="SIR2"/>
    <property type="match status" value="1"/>
</dbReference>
<dbReference type="PANTHER" id="PTHR11085:SF15">
    <property type="entry name" value="NAD-DEPENDENT HISTONE DEACETYLASE HST4"/>
    <property type="match status" value="1"/>
</dbReference>